<proteinExistence type="predicted"/>
<keyword evidence="1" id="KW-1133">Transmembrane helix</keyword>
<evidence type="ECO:0000313" key="3">
    <source>
        <dbReference type="Proteomes" id="UP000323454"/>
    </source>
</evidence>
<organism evidence="2 3">
    <name type="scientific">Solihabitans fulvus</name>
    <dbReference type="NCBI Taxonomy" id="1892852"/>
    <lineage>
        <taxon>Bacteria</taxon>
        <taxon>Bacillati</taxon>
        <taxon>Actinomycetota</taxon>
        <taxon>Actinomycetes</taxon>
        <taxon>Pseudonocardiales</taxon>
        <taxon>Pseudonocardiaceae</taxon>
        <taxon>Solihabitans</taxon>
    </lineage>
</organism>
<gene>
    <name evidence="2" type="ORF">F0L68_14805</name>
</gene>
<dbReference type="RefSeq" id="WP_149850129.1">
    <property type="nucleotide sequence ID" value="NZ_VUOB01000023.1"/>
</dbReference>
<reference evidence="2 3" key="2">
    <citation type="submission" date="2019-09" db="EMBL/GenBank/DDBJ databases">
        <authorList>
            <person name="Jin C."/>
        </authorList>
    </citation>
    <scope>NUCLEOTIDE SEQUENCE [LARGE SCALE GENOMIC DNA]</scope>
    <source>
        <strain evidence="2 3">AN110305</strain>
    </source>
</reference>
<dbReference type="EMBL" id="VUOB01000023">
    <property type="protein sequence ID" value="KAA2261967.1"/>
    <property type="molecule type" value="Genomic_DNA"/>
</dbReference>
<keyword evidence="1" id="KW-0472">Membrane</keyword>
<sequence length="103" mass="11817">MAAALFEWSIPGWMVLLVVVGAYELMRDRRRKRTKPRLSGTYIDEYTAIFYGTKRVELDHRDSMSMMREEEAQGAPPRNGVDLDRGIVILRPEEFGQGRAAGR</sequence>
<dbReference type="Proteomes" id="UP000323454">
    <property type="component" value="Unassembled WGS sequence"/>
</dbReference>
<name>A0A5B2XE36_9PSEU</name>
<dbReference type="InterPro" id="IPR045684">
    <property type="entry name" value="DUF6191"/>
</dbReference>
<evidence type="ECO:0000256" key="1">
    <source>
        <dbReference type="SAM" id="Phobius"/>
    </source>
</evidence>
<dbReference type="AlphaFoldDB" id="A0A5B2XE36"/>
<accession>A0A5B2XE36</accession>
<keyword evidence="1" id="KW-0812">Transmembrane</keyword>
<dbReference type="OrthoDB" id="4555106at2"/>
<keyword evidence="3" id="KW-1185">Reference proteome</keyword>
<feature type="transmembrane region" description="Helical" evidence="1">
    <location>
        <begin position="6"/>
        <end position="26"/>
    </location>
</feature>
<dbReference type="Pfam" id="PF19690">
    <property type="entry name" value="DUF6191"/>
    <property type="match status" value="1"/>
</dbReference>
<evidence type="ECO:0000313" key="2">
    <source>
        <dbReference type="EMBL" id="KAA2261967.1"/>
    </source>
</evidence>
<comment type="caution">
    <text evidence="2">The sequence shown here is derived from an EMBL/GenBank/DDBJ whole genome shotgun (WGS) entry which is preliminary data.</text>
</comment>
<reference evidence="2 3" key="1">
    <citation type="submission" date="2019-09" db="EMBL/GenBank/DDBJ databases">
        <title>Goodfellowia gen. nov., a new genus of the Pseudonocardineae related to Actinoalloteichus, containing Goodfellowia coeruleoviolacea gen. nov., comb. nov. gen. nov., comb. nov.</title>
        <authorList>
            <person name="Labeda D."/>
        </authorList>
    </citation>
    <scope>NUCLEOTIDE SEQUENCE [LARGE SCALE GENOMIC DNA]</scope>
    <source>
        <strain evidence="2 3">AN110305</strain>
    </source>
</reference>
<protein>
    <submittedName>
        <fullName evidence="2">Uncharacterized protein</fullName>
    </submittedName>
</protein>